<evidence type="ECO:0000256" key="1">
    <source>
        <dbReference type="SAM" id="MobiDB-lite"/>
    </source>
</evidence>
<name>A0ABX8RVU2_NOCIO</name>
<feature type="compositionally biased region" description="Basic and acidic residues" evidence="1">
    <location>
        <begin position="409"/>
        <end position="422"/>
    </location>
</feature>
<keyword evidence="3" id="KW-1185">Reference proteome</keyword>
<reference evidence="2 3" key="1">
    <citation type="submission" date="2021-07" db="EMBL/GenBank/DDBJ databases">
        <title>Whole Genome Sequence of Nocardia Iowensis.</title>
        <authorList>
            <person name="Lamm A."/>
            <person name="Collins-Fairclough A.M."/>
            <person name="Bunk B."/>
            <person name="Sproer C."/>
        </authorList>
    </citation>
    <scope>NUCLEOTIDE SEQUENCE [LARGE SCALE GENOMIC DNA]</scope>
    <source>
        <strain evidence="2 3">NRRL 5646</strain>
    </source>
</reference>
<feature type="region of interest" description="Disordered" evidence="1">
    <location>
        <begin position="402"/>
        <end position="422"/>
    </location>
</feature>
<accession>A0ABX8RVU2</accession>
<dbReference type="Proteomes" id="UP000694257">
    <property type="component" value="Chromosome"/>
</dbReference>
<proteinExistence type="predicted"/>
<dbReference type="EMBL" id="CP078145">
    <property type="protein sequence ID" value="QXN93102.1"/>
    <property type="molecule type" value="Genomic_DNA"/>
</dbReference>
<organism evidence="2 3">
    <name type="scientific">Nocardia iowensis</name>
    <dbReference type="NCBI Taxonomy" id="204891"/>
    <lineage>
        <taxon>Bacteria</taxon>
        <taxon>Bacillati</taxon>
        <taxon>Actinomycetota</taxon>
        <taxon>Actinomycetes</taxon>
        <taxon>Mycobacteriales</taxon>
        <taxon>Nocardiaceae</taxon>
        <taxon>Nocardia</taxon>
    </lineage>
</organism>
<sequence>MTYDADIRDVISRTREYWDLEYFAAWTGAVSGGVDIGAARLRFEHDECMAKINRMEERLLQFTEGSDVAFGRLIEELTAHRERMKTLHEGGDLGLLHTLLSGWTGSAAENFRIHGGAEFPQNWANQVTYLNGLIAAAGGWDGLVSSARRSAYDIAELASENDSGSGGARNLVLITAAVLAGIAALEMPALAAATISVVGSLLGSYAPDEPPPENTEYDVHGWGLERITRAVDALDELLEEVGHTRTALYNTVHSVFETIPPEEITLGSTRTYSQRPYQEDGAVVAVDIAKLRLAGQDVFPHLAVGFELAYRDIRDSVDAWGRAAFNTPLIGAGKAQWDQLSDTLLDCIRDSRDYLRRLGDHFTEAAAFYYESEEQSRAAIDREYESRQAEWVARDRTEEANLETLAPDRLPRPDMRDKENLS</sequence>
<evidence type="ECO:0000313" key="3">
    <source>
        <dbReference type="Proteomes" id="UP000694257"/>
    </source>
</evidence>
<gene>
    <name evidence="2" type="ORF">KV110_08350</name>
</gene>
<protein>
    <recommendedName>
        <fullName evidence="4">WXG100 family type VII secretion target</fullName>
    </recommendedName>
</protein>
<dbReference type="RefSeq" id="WP_218474866.1">
    <property type="nucleotide sequence ID" value="NZ_BAABJN010000001.1"/>
</dbReference>
<evidence type="ECO:0000313" key="2">
    <source>
        <dbReference type="EMBL" id="QXN93102.1"/>
    </source>
</evidence>
<evidence type="ECO:0008006" key="4">
    <source>
        <dbReference type="Google" id="ProtNLM"/>
    </source>
</evidence>